<proteinExistence type="predicted"/>
<keyword evidence="2" id="KW-1133">Transmembrane helix</keyword>
<dbReference type="RefSeq" id="WP_141841539.1">
    <property type="nucleotide sequence ID" value="NZ_VFPM01000001.1"/>
</dbReference>
<evidence type="ECO:0000313" key="3">
    <source>
        <dbReference type="EMBL" id="TQM63813.1"/>
    </source>
</evidence>
<keyword evidence="4" id="KW-1185">Reference proteome</keyword>
<keyword evidence="2" id="KW-0812">Transmembrane</keyword>
<dbReference type="EMBL" id="VFPM01000001">
    <property type="protein sequence ID" value="TQM63813.1"/>
    <property type="molecule type" value="Genomic_DNA"/>
</dbReference>
<accession>A0A543HZQ1</accession>
<reference evidence="3 4" key="1">
    <citation type="submission" date="2019-06" db="EMBL/GenBank/DDBJ databases">
        <title>Genome sequencing of plant associated microbes to promote plant fitness in Sorghum bicolor and Oryza sativa.</title>
        <authorList>
            <person name="Coleman-Derr D."/>
        </authorList>
    </citation>
    <scope>NUCLEOTIDE SEQUENCE [LARGE SCALE GENOMIC DNA]</scope>
    <source>
        <strain evidence="3 4">KV-663</strain>
    </source>
</reference>
<dbReference type="OrthoDB" id="3838061at2"/>
<feature type="transmembrane region" description="Helical" evidence="2">
    <location>
        <begin position="12"/>
        <end position="33"/>
    </location>
</feature>
<organism evidence="3 4">
    <name type="scientific">Humibacillus xanthopallidus</name>
    <dbReference type="NCBI Taxonomy" id="412689"/>
    <lineage>
        <taxon>Bacteria</taxon>
        <taxon>Bacillati</taxon>
        <taxon>Actinomycetota</taxon>
        <taxon>Actinomycetes</taxon>
        <taxon>Micrococcales</taxon>
        <taxon>Intrasporangiaceae</taxon>
        <taxon>Humibacillus</taxon>
    </lineage>
</organism>
<dbReference type="AlphaFoldDB" id="A0A543HZQ1"/>
<protein>
    <submittedName>
        <fullName evidence="3">Uncharacterized protein</fullName>
    </submittedName>
</protein>
<sequence length="139" mass="14562">MKAASARNQRSVVRIVGALILAIAAIGVFFGMAPRSTTSDAAISSVLLDDSINQKAASGAPQQSVVNGWTARDLLTIIARQGEQRDDRPAALLTLLVLGMAMYVSTSATQRRPRRRASESVNDESSPSSPHLGTNGAAS</sequence>
<evidence type="ECO:0000256" key="2">
    <source>
        <dbReference type="SAM" id="Phobius"/>
    </source>
</evidence>
<feature type="transmembrane region" description="Helical" evidence="2">
    <location>
        <begin position="90"/>
        <end position="108"/>
    </location>
</feature>
<dbReference type="Proteomes" id="UP000316747">
    <property type="component" value="Unassembled WGS sequence"/>
</dbReference>
<name>A0A543HZQ1_9MICO</name>
<feature type="region of interest" description="Disordered" evidence="1">
    <location>
        <begin position="107"/>
        <end position="139"/>
    </location>
</feature>
<comment type="caution">
    <text evidence="3">The sequence shown here is derived from an EMBL/GenBank/DDBJ whole genome shotgun (WGS) entry which is preliminary data.</text>
</comment>
<evidence type="ECO:0000256" key="1">
    <source>
        <dbReference type="SAM" id="MobiDB-lite"/>
    </source>
</evidence>
<keyword evidence="2" id="KW-0472">Membrane</keyword>
<evidence type="ECO:0000313" key="4">
    <source>
        <dbReference type="Proteomes" id="UP000316747"/>
    </source>
</evidence>
<gene>
    <name evidence="3" type="ORF">FBY41_0166</name>
</gene>
<feature type="compositionally biased region" description="Low complexity" evidence="1">
    <location>
        <begin position="119"/>
        <end position="130"/>
    </location>
</feature>